<feature type="transmembrane region" description="Helical" evidence="1">
    <location>
        <begin position="6"/>
        <end position="22"/>
    </location>
</feature>
<dbReference type="RefSeq" id="XP_005844805.1">
    <property type="nucleotide sequence ID" value="XM_005844743.1"/>
</dbReference>
<organism evidence="3">
    <name type="scientific">Chlorella variabilis</name>
    <name type="common">Green alga</name>
    <dbReference type="NCBI Taxonomy" id="554065"/>
    <lineage>
        <taxon>Eukaryota</taxon>
        <taxon>Viridiplantae</taxon>
        <taxon>Chlorophyta</taxon>
        <taxon>core chlorophytes</taxon>
        <taxon>Trebouxiophyceae</taxon>
        <taxon>Chlorellales</taxon>
        <taxon>Chlorellaceae</taxon>
        <taxon>Chlorella clade</taxon>
        <taxon>Chlorella</taxon>
    </lineage>
</organism>
<accession>E1ZNL2</accession>
<dbReference type="KEGG" id="cvr:CHLNCDRAFT_138709"/>
<dbReference type="OrthoDB" id="515752at2759"/>
<dbReference type="EMBL" id="GL433855">
    <property type="protein sequence ID" value="EFN52703.1"/>
    <property type="molecule type" value="Genomic_DNA"/>
</dbReference>
<reference evidence="2 3" key="1">
    <citation type="journal article" date="2010" name="Plant Cell">
        <title>The Chlorella variabilis NC64A genome reveals adaptation to photosymbiosis, coevolution with viruses, and cryptic sex.</title>
        <authorList>
            <person name="Blanc G."/>
            <person name="Duncan G."/>
            <person name="Agarkova I."/>
            <person name="Borodovsky M."/>
            <person name="Gurnon J."/>
            <person name="Kuo A."/>
            <person name="Lindquist E."/>
            <person name="Lucas S."/>
            <person name="Pangilinan J."/>
            <person name="Polle J."/>
            <person name="Salamov A."/>
            <person name="Terry A."/>
            <person name="Yamada T."/>
            <person name="Dunigan D.D."/>
            <person name="Grigoriev I.V."/>
            <person name="Claverie J.M."/>
            <person name="Van Etten J.L."/>
        </authorList>
    </citation>
    <scope>NUCLEOTIDE SEQUENCE [LARGE SCALE GENOMIC DNA]</scope>
    <source>
        <strain evidence="2 3">NC64A</strain>
    </source>
</reference>
<dbReference type="Proteomes" id="UP000008141">
    <property type="component" value="Unassembled WGS sequence"/>
</dbReference>
<keyword evidence="1" id="KW-1133">Transmembrane helix</keyword>
<gene>
    <name evidence="2" type="ORF">CHLNCDRAFT_138709</name>
</gene>
<protein>
    <submittedName>
        <fullName evidence="2">Uncharacterized protein</fullName>
    </submittedName>
</protein>
<dbReference type="GeneID" id="17352060"/>
<sequence length="179" mass="18885">MVAIHVLVAALAALVYLLVRLWRRRRAVTHASFICSVDKGLEEGLLSGQTADLPNALLITATTKPIPKAVSMGDSQAIDAVRAARLREVFDLFSLPVDQVAASLKSLGAVVAGGSMVHAYLPSLGPVAAFKGDLDIFTPFNTLPAWQRVLLPAGYRPRPKSGEAAKPYSLMLPGGGSLA</sequence>
<evidence type="ECO:0000256" key="1">
    <source>
        <dbReference type="SAM" id="Phobius"/>
    </source>
</evidence>
<proteinExistence type="predicted"/>
<keyword evidence="1" id="KW-0472">Membrane</keyword>
<keyword evidence="1" id="KW-0812">Transmembrane</keyword>
<keyword evidence="3" id="KW-1185">Reference proteome</keyword>
<evidence type="ECO:0000313" key="3">
    <source>
        <dbReference type="Proteomes" id="UP000008141"/>
    </source>
</evidence>
<dbReference type="InParanoid" id="E1ZNL2"/>
<evidence type="ECO:0000313" key="2">
    <source>
        <dbReference type="EMBL" id="EFN52703.1"/>
    </source>
</evidence>
<name>E1ZNL2_CHLVA</name>
<dbReference type="AlphaFoldDB" id="E1ZNL2"/>